<keyword evidence="3 14" id="KW-0723">Serine/threonine-protein kinase</keyword>
<accession>A0A6A5U5T5</accession>
<feature type="region of interest" description="Disordered" evidence="16">
    <location>
        <begin position="1"/>
        <end position="62"/>
    </location>
</feature>
<dbReference type="InterPro" id="IPR017441">
    <property type="entry name" value="Protein_kinase_ATP_BS"/>
</dbReference>
<dbReference type="GO" id="GO:0032133">
    <property type="term" value="C:chromosome passenger complex"/>
    <property type="evidence" value="ECO:0007669"/>
    <property type="project" value="UniProtKB-ARBA"/>
</dbReference>
<evidence type="ECO:0000256" key="11">
    <source>
        <dbReference type="PIRSR" id="PIRSR630616-2"/>
    </source>
</evidence>
<evidence type="ECO:0000313" key="19">
    <source>
        <dbReference type="Proteomes" id="UP000800035"/>
    </source>
</evidence>
<sequence>MVKSRLSRSSDKEPVKQVVERLSIIGEHDEDRSAVEPPSFLGEDKSDNHDDKPTLQPPRTNLTMDSFELGRKLGGGMYGQVHLARHRVSNYICALKIISKPKYVESGQEELVRRELEVHTNLRHANILRLFAWFHDNDSIYLVLEYAPNGSLFSKLGKQPNKRFSEHTTAHHIFQIAQALRYMHSKHIIHRDIKPENILLGFHNEIKLADFGGSVHSASNLRSTIYGTVDYLSPEVAIMMAKPGKSEKWYTNAVDQWSLGILTYELLVGVPPFEMDSIEETKKKIVGFKGEIRFPDFMSEGAARFILQLLNLHAHKRMGLDEVFQHPWIVSHVSRSEKSGLRSFSRLIQAVSEAYNPRSLQ</sequence>
<evidence type="ECO:0000256" key="1">
    <source>
        <dbReference type="ARBA" id="ARBA00012513"/>
    </source>
</evidence>
<dbReference type="InterPro" id="IPR011009">
    <property type="entry name" value="Kinase-like_dom_sf"/>
</dbReference>
<dbReference type="SMART" id="SM00220">
    <property type="entry name" value="S_TKc"/>
    <property type="match status" value="1"/>
</dbReference>
<feature type="cross-link" description="Glycyl lysine isopeptide (Lys-Gly) (interchain with G-Cter in SUMO2)" evidence="12">
    <location>
        <position position="194"/>
    </location>
</feature>
<dbReference type="CDD" id="cd14007">
    <property type="entry name" value="STKc_Aurora"/>
    <property type="match status" value="1"/>
</dbReference>
<evidence type="ECO:0000256" key="4">
    <source>
        <dbReference type="ARBA" id="ARBA00022679"/>
    </source>
</evidence>
<keyword evidence="5 11" id="KW-0547">Nucleotide-binding</keyword>
<dbReference type="FunFam" id="3.30.200.20:FF:000042">
    <property type="entry name" value="Aurora kinase A"/>
    <property type="match status" value="1"/>
</dbReference>
<dbReference type="AlphaFoldDB" id="A0A6A5U5T5"/>
<dbReference type="PROSITE" id="PS50011">
    <property type="entry name" value="PROTEIN_KINASE_DOM"/>
    <property type="match status" value="1"/>
</dbReference>
<keyword evidence="6 15" id="KW-0418">Kinase</keyword>
<reference evidence="18" key="1">
    <citation type="journal article" date="2020" name="Stud. Mycol.">
        <title>101 Dothideomycetes genomes: a test case for predicting lifestyles and emergence of pathogens.</title>
        <authorList>
            <person name="Haridas S."/>
            <person name="Albert R."/>
            <person name="Binder M."/>
            <person name="Bloem J."/>
            <person name="Labutti K."/>
            <person name="Salamov A."/>
            <person name="Andreopoulos B."/>
            <person name="Baker S."/>
            <person name="Barry K."/>
            <person name="Bills G."/>
            <person name="Bluhm B."/>
            <person name="Cannon C."/>
            <person name="Castanera R."/>
            <person name="Culley D."/>
            <person name="Daum C."/>
            <person name="Ezra D."/>
            <person name="Gonzalez J."/>
            <person name="Henrissat B."/>
            <person name="Kuo A."/>
            <person name="Liang C."/>
            <person name="Lipzen A."/>
            <person name="Lutzoni F."/>
            <person name="Magnuson J."/>
            <person name="Mondo S."/>
            <person name="Nolan M."/>
            <person name="Ohm R."/>
            <person name="Pangilinan J."/>
            <person name="Park H.-J."/>
            <person name="Ramirez L."/>
            <person name="Alfaro M."/>
            <person name="Sun H."/>
            <person name="Tritt A."/>
            <person name="Yoshinaga Y."/>
            <person name="Zwiers L.-H."/>
            <person name="Turgeon B."/>
            <person name="Goodwin S."/>
            <person name="Spatafora J."/>
            <person name="Crous P."/>
            <person name="Grigoriev I."/>
        </authorList>
    </citation>
    <scope>NUCLEOTIDE SEQUENCE</scope>
    <source>
        <strain evidence="18">CBS 675.92</strain>
    </source>
</reference>
<dbReference type="GO" id="GO:0000776">
    <property type="term" value="C:kinetochore"/>
    <property type="evidence" value="ECO:0007669"/>
    <property type="project" value="UniProtKB-ARBA"/>
</dbReference>
<evidence type="ECO:0000256" key="2">
    <source>
        <dbReference type="ARBA" id="ARBA00021157"/>
    </source>
</evidence>
<evidence type="ECO:0000256" key="3">
    <source>
        <dbReference type="ARBA" id="ARBA00022527"/>
    </source>
</evidence>
<keyword evidence="4 15" id="KW-0808">Transferase</keyword>
<dbReference type="GO" id="GO:1902115">
    <property type="term" value="P:regulation of organelle assembly"/>
    <property type="evidence" value="ECO:0007669"/>
    <property type="project" value="UniProtKB-ARBA"/>
</dbReference>
<dbReference type="OrthoDB" id="377346at2759"/>
<evidence type="ECO:0000259" key="17">
    <source>
        <dbReference type="PROSITE" id="PS50011"/>
    </source>
</evidence>
<dbReference type="Gene3D" id="1.10.510.10">
    <property type="entry name" value="Transferase(Phosphotransferase) domain 1"/>
    <property type="match status" value="1"/>
</dbReference>
<gene>
    <name evidence="18" type="ORF">CC80DRAFT_513875</name>
</gene>
<dbReference type="InterPro" id="IPR008271">
    <property type="entry name" value="Ser/Thr_kinase_AS"/>
</dbReference>
<evidence type="ECO:0000256" key="12">
    <source>
        <dbReference type="PIRSR" id="PIRSR630616-3"/>
    </source>
</evidence>
<dbReference type="PROSITE" id="PS00108">
    <property type="entry name" value="PROTEIN_KINASE_ST"/>
    <property type="match status" value="1"/>
</dbReference>
<evidence type="ECO:0000256" key="14">
    <source>
        <dbReference type="RuleBase" id="RU000304"/>
    </source>
</evidence>
<feature type="compositionally biased region" description="Basic and acidic residues" evidence="16">
    <location>
        <begin position="42"/>
        <end position="53"/>
    </location>
</feature>
<name>A0A6A5U5T5_9PLEO</name>
<comment type="catalytic activity">
    <reaction evidence="9 15">
        <text>L-seryl-[protein] + ATP = O-phospho-L-seryl-[protein] + ADP + H(+)</text>
        <dbReference type="Rhea" id="RHEA:17989"/>
        <dbReference type="Rhea" id="RHEA-COMP:9863"/>
        <dbReference type="Rhea" id="RHEA-COMP:11604"/>
        <dbReference type="ChEBI" id="CHEBI:15378"/>
        <dbReference type="ChEBI" id="CHEBI:29999"/>
        <dbReference type="ChEBI" id="CHEBI:30616"/>
        <dbReference type="ChEBI" id="CHEBI:83421"/>
        <dbReference type="ChEBI" id="CHEBI:456216"/>
        <dbReference type="EC" id="2.7.11.1"/>
    </reaction>
</comment>
<feature type="compositionally biased region" description="Basic and acidic residues" evidence="16">
    <location>
        <begin position="8"/>
        <end position="19"/>
    </location>
</feature>
<dbReference type="InterPro" id="IPR000719">
    <property type="entry name" value="Prot_kinase_dom"/>
</dbReference>
<dbReference type="EMBL" id="ML976983">
    <property type="protein sequence ID" value="KAF1960251.1"/>
    <property type="molecule type" value="Genomic_DNA"/>
</dbReference>
<dbReference type="GO" id="GO:0090266">
    <property type="term" value="P:regulation of mitotic cell cycle spindle assembly checkpoint"/>
    <property type="evidence" value="ECO:0007669"/>
    <property type="project" value="UniProtKB-ARBA"/>
</dbReference>
<evidence type="ECO:0000256" key="15">
    <source>
        <dbReference type="RuleBase" id="RU367134"/>
    </source>
</evidence>
<comment type="catalytic activity">
    <reaction evidence="8 15">
        <text>L-threonyl-[protein] + ATP = O-phospho-L-threonyl-[protein] + ADP + H(+)</text>
        <dbReference type="Rhea" id="RHEA:46608"/>
        <dbReference type="Rhea" id="RHEA-COMP:11060"/>
        <dbReference type="Rhea" id="RHEA-COMP:11605"/>
        <dbReference type="ChEBI" id="CHEBI:15378"/>
        <dbReference type="ChEBI" id="CHEBI:30013"/>
        <dbReference type="ChEBI" id="CHEBI:30616"/>
        <dbReference type="ChEBI" id="CHEBI:61977"/>
        <dbReference type="ChEBI" id="CHEBI:456216"/>
        <dbReference type="EC" id="2.7.11.1"/>
    </reaction>
</comment>
<feature type="binding site" evidence="11">
    <location>
        <position position="210"/>
    </location>
    <ligand>
        <name>ATP</name>
        <dbReference type="ChEBI" id="CHEBI:30616"/>
    </ligand>
</feature>
<dbReference type="Proteomes" id="UP000800035">
    <property type="component" value="Unassembled WGS sequence"/>
</dbReference>
<dbReference type="FunFam" id="1.10.510.10:FF:000235">
    <property type="entry name" value="Serine/threonine-protein kinase ark1"/>
    <property type="match status" value="1"/>
</dbReference>
<dbReference type="Pfam" id="PF00069">
    <property type="entry name" value="Pkinase"/>
    <property type="match status" value="1"/>
</dbReference>
<dbReference type="SUPFAM" id="SSF56112">
    <property type="entry name" value="Protein kinase-like (PK-like)"/>
    <property type="match status" value="1"/>
</dbReference>
<dbReference type="GO" id="GO:0008608">
    <property type="term" value="P:attachment of spindle microtubules to kinetochore"/>
    <property type="evidence" value="ECO:0007669"/>
    <property type="project" value="UniProtKB-ARBA"/>
</dbReference>
<evidence type="ECO:0000256" key="8">
    <source>
        <dbReference type="ARBA" id="ARBA00047899"/>
    </source>
</evidence>
<dbReference type="GO" id="GO:0045143">
    <property type="term" value="P:homologous chromosome segregation"/>
    <property type="evidence" value="ECO:0007669"/>
    <property type="project" value="UniProtKB-ARBA"/>
</dbReference>
<feature type="binding site" evidence="11">
    <location>
        <begin position="145"/>
        <end position="147"/>
    </location>
    <ligand>
        <name>ATP</name>
        <dbReference type="ChEBI" id="CHEBI:30616"/>
    </ligand>
</feature>
<evidence type="ECO:0000256" key="16">
    <source>
        <dbReference type="SAM" id="MobiDB-lite"/>
    </source>
</evidence>
<dbReference type="PANTHER" id="PTHR24350">
    <property type="entry name" value="SERINE/THREONINE-PROTEIN KINASE IAL-RELATED"/>
    <property type="match status" value="1"/>
</dbReference>
<evidence type="ECO:0000256" key="13">
    <source>
        <dbReference type="PROSITE-ProRule" id="PRU10141"/>
    </source>
</evidence>
<keyword evidence="7 11" id="KW-0067">ATP-binding</keyword>
<dbReference type="GO" id="GO:0005524">
    <property type="term" value="F:ATP binding"/>
    <property type="evidence" value="ECO:0007669"/>
    <property type="project" value="UniProtKB-UniRule"/>
</dbReference>
<dbReference type="GO" id="GO:0000819">
    <property type="term" value="P:sister chromatid segregation"/>
    <property type="evidence" value="ECO:0007669"/>
    <property type="project" value="UniProtKB-ARBA"/>
</dbReference>
<evidence type="ECO:0000256" key="6">
    <source>
        <dbReference type="ARBA" id="ARBA00022777"/>
    </source>
</evidence>
<feature type="binding site" evidence="11 13">
    <location>
        <position position="96"/>
    </location>
    <ligand>
        <name>ATP</name>
        <dbReference type="ChEBI" id="CHEBI:30616"/>
    </ligand>
</feature>
<feature type="domain" description="Protein kinase" evidence="17">
    <location>
        <begin position="67"/>
        <end position="329"/>
    </location>
</feature>
<organism evidence="18 19">
    <name type="scientific">Byssothecium circinans</name>
    <dbReference type="NCBI Taxonomy" id="147558"/>
    <lineage>
        <taxon>Eukaryota</taxon>
        <taxon>Fungi</taxon>
        <taxon>Dikarya</taxon>
        <taxon>Ascomycota</taxon>
        <taxon>Pezizomycotina</taxon>
        <taxon>Dothideomycetes</taxon>
        <taxon>Pleosporomycetidae</taxon>
        <taxon>Pleosporales</taxon>
        <taxon>Massarineae</taxon>
        <taxon>Massarinaceae</taxon>
        <taxon>Byssothecium</taxon>
    </lineage>
</organism>
<proteinExistence type="inferred from homology"/>
<dbReference type="GO" id="GO:0051233">
    <property type="term" value="C:spindle midzone"/>
    <property type="evidence" value="ECO:0007669"/>
    <property type="project" value="UniProtKB-ARBA"/>
</dbReference>
<evidence type="ECO:0000256" key="7">
    <source>
        <dbReference type="ARBA" id="ARBA00022840"/>
    </source>
</evidence>
<feature type="active site" description="Proton acceptor" evidence="10">
    <location>
        <position position="192"/>
    </location>
</feature>
<dbReference type="GO" id="GO:0072479">
    <property type="term" value="P:response to mitotic cell cycle spindle assembly checkpoint signaling"/>
    <property type="evidence" value="ECO:0007669"/>
    <property type="project" value="UniProtKB-ARBA"/>
</dbReference>
<evidence type="ECO:0000256" key="10">
    <source>
        <dbReference type="PIRSR" id="PIRSR630616-1"/>
    </source>
</evidence>
<dbReference type="GO" id="GO:0032465">
    <property type="term" value="P:regulation of cytokinesis"/>
    <property type="evidence" value="ECO:0007669"/>
    <property type="project" value="UniProtKB-ARBA"/>
</dbReference>
<dbReference type="GO" id="GO:0044779">
    <property type="term" value="P:meiotic spindle checkpoint signaling"/>
    <property type="evidence" value="ECO:0007669"/>
    <property type="project" value="UniProtKB-ARBA"/>
</dbReference>
<feature type="binding site" evidence="11">
    <location>
        <begin position="196"/>
        <end position="197"/>
    </location>
    <ligand>
        <name>ATP</name>
        <dbReference type="ChEBI" id="CHEBI:30616"/>
    </ligand>
</feature>
<dbReference type="GO" id="GO:0004674">
    <property type="term" value="F:protein serine/threonine kinase activity"/>
    <property type="evidence" value="ECO:0007669"/>
    <property type="project" value="UniProtKB-KW"/>
</dbReference>
<evidence type="ECO:0000256" key="5">
    <source>
        <dbReference type="ARBA" id="ARBA00022741"/>
    </source>
</evidence>
<dbReference type="PROSITE" id="PS00107">
    <property type="entry name" value="PROTEIN_KINASE_ATP"/>
    <property type="match status" value="1"/>
</dbReference>
<protein>
    <recommendedName>
        <fullName evidence="2 15">Aurora kinase</fullName>
        <ecNumber evidence="1 15">2.7.11.1</ecNumber>
    </recommendedName>
</protein>
<evidence type="ECO:0000313" key="18">
    <source>
        <dbReference type="EMBL" id="KAF1960251.1"/>
    </source>
</evidence>
<keyword evidence="19" id="KW-1185">Reference proteome</keyword>
<comment type="similarity">
    <text evidence="15">Belongs to the protein kinase superfamily. Ser/Thr protein kinase family. Aurora subfamily.</text>
</comment>
<dbReference type="InterPro" id="IPR030616">
    <property type="entry name" value="Aur-like"/>
</dbReference>
<dbReference type="EC" id="2.7.11.1" evidence="1 15"/>
<evidence type="ECO:0000256" key="9">
    <source>
        <dbReference type="ARBA" id="ARBA00048679"/>
    </source>
</evidence>